<dbReference type="Pfam" id="PF00486">
    <property type="entry name" value="Trans_reg_C"/>
    <property type="match status" value="1"/>
</dbReference>
<keyword evidence="2 3" id="KW-0238">DNA-binding</keyword>
<dbReference type="GO" id="GO:0000160">
    <property type="term" value="P:phosphorelay signal transduction system"/>
    <property type="evidence" value="ECO:0007669"/>
    <property type="project" value="InterPro"/>
</dbReference>
<dbReference type="SUPFAM" id="SSF82171">
    <property type="entry name" value="DPP6 N-terminal domain-like"/>
    <property type="match status" value="3"/>
</dbReference>
<evidence type="ECO:0000256" key="3">
    <source>
        <dbReference type="PROSITE-ProRule" id="PRU01091"/>
    </source>
</evidence>
<dbReference type="GO" id="GO:0003677">
    <property type="term" value="F:DNA binding"/>
    <property type="evidence" value="ECO:0007669"/>
    <property type="project" value="UniProtKB-UniRule"/>
</dbReference>
<dbReference type="SMART" id="SM00862">
    <property type="entry name" value="Trans_reg_C"/>
    <property type="match status" value="1"/>
</dbReference>
<evidence type="ECO:0000313" key="6">
    <source>
        <dbReference type="Proteomes" id="UP000265938"/>
    </source>
</evidence>
<dbReference type="InterPro" id="IPR011042">
    <property type="entry name" value="6-blade_b-propeller_TolB-like"/>
</dbReference>
<name>A0A3A3ENY1_9GAMM</name>
<dbReference type="PANTHER" id="PTHR36842">
    <property type="entry name" value="PROTEIN TOLB HOMOLOG"/>
    <property type="match status" value="1"/>
</dbReference>
<dbReference type="PROSITE" id="PS51755">
    <property type="entry name" value="OMPR_PHOB"/>
    <property type="match status" value="1"/>
</dbReference>
<dbReference type="Pfam" id="PF07676">
    <property type="entry name" value="PD40"/>
    <property type="match status" value="3"/>
</dbReference>
<dbReference type="Gene3D" id="1.10.10.10">
    <property type="entry name" value="Winged helix-like DNA-binding domain superfamily/Winged helix DNA-binding domain"/>
    <property type="match status" value="1"/>
</dbReference>
<dbReference type="InterPro" id="IPR001867">
    <property type="entry name" value="OmpR/PhoB-type_DNA-bd"/>
</dbReference>
<dbReference type="CDD" id="cd00383">
    <property type="entry name" value="trans_reg_C"/>
    <property type="match status" value="1"/>
</dbReference>
<dbReference type="Gene3D" id="2.120.10.30">
    <property type="entry name" value="TolB, C-terminal domain"/>
    <property type="match status" value="2"/>
</dbReference>
<feature type="domain" description="OmpR/PhoB-type" evidence="4">
    <location>
        <begin position="12"/>
        <end position="111"/>
    </location>
</feature>
<comment type="similarity">
    <text evidence="1">Belongs to the TolB family.</text>
</comment>
<dbReference type="PANTHER" id="PTHR36842:SF1">
    <property type="entry name" value="PROTEIN TOLB"/>
    <property type="match status" value="1"/>
</dbReference>
<dbReference type="EMBL" id="QYSE01000001">
    <property type="protein sequence ID" value="RJF37819.1"/>
    <property type="molecule type" value="Genomic_DNA"/>
</dbReference>
<dbReference type="SUPFAM" id="SSF46894">
    <property type="entry name" value="C-terminal effector domain of the bipartite response regulators"/>
    <property type="match status" value="1"/>
</dbReference>
<protein>
    <submittedName>
        <fullName evidence="5">Translocation protein TolB</fullName>
    </submittedName>
</protein>
<dbReference type="AlphaFoldDB" id="A0A3A3ENY1"/>
<dbReference type="InterPro" id="IPR016032">
    <property type="entry name" value="Sig_transdc_resp-reg_C-effctor"/>
</dbReference>
<evidence type="ECO:0000256" key="1">
    <source>
        <dbReference type="ARBA" id="ARBA00009820"/>
    </source>
</evidence>
<evidence type="ECO:0000256" key="2">
    <source>
        <dbReference type="ARBA" id="ARBA00023125"/>
    </source>
</evidence>
<feature type="DNA-binding region" description="OmpR/PhoB-type" evidence="3">
    <location>
        <begin position="12"/>
        <end position="111"/>
    </location>
</feature>
<dbReference type="GO" id="GO:0006355">
    <property type="term" value="P:regulation of DNA-templated transcription"/>
    <property type="evidence" value="ECO:0007669"/>
    <property type="project" value="InterPro"/>
</dbReference>
<accession>A0A3A3ENY1</accession>
<dbReference type="Gene3D" id="2.140.10.30">
    <property type="entry name" value="Dipeptidylpeptidase IV, N-terminal domain"/>
    <property type="match status" value="1"/>
</dbReference>
<reference evidence="5 6" key="1">
    <citation type="submission" date="2018-09" db="EMBL/GenBank/DDBJ databases">
        <title>Identification of marine bacteria producing industrial enzymes.</title>
        <authorList>
            <person name="Cheng T.H."/>
            <person name="Saidin J."/>
            <person name="Muhd D.D."/>
            <person name="Isa M.N.M."/>
            <person name="Bakar M.F.A."/>
            <person name="Ismail N."/>
        </authorList>
    </citation>
    <scope>NUCLEOTIDE SEQUENCE [LARGE SCALE GENOMIC DNA]</scope>
    <source>
        <strain evidence="5 6">MNAD 1.6</strain>
    </source>
</reference>
<sequence>MGFYLELMETSNRAYQLGSCIVNPLENKLICNGSEQLLQPKFIELLACLVARYPEPITREELINHVWEGNFYVGEKALTNAIWHLRKAFKELDPEQTYIETLRKTGYRVLLKPEPIDTADKENPVGFSVTGAQIRQLFVALCVISLVVMYWLFSSPAKQTNTSFVLPLNSIESVTASPGREIYPSISNDQHYLVYSWRQLGKQNNLYLRDLHFPEHPAKQLTDSPFTEGRSVFSPDANTLYYYRTASDVCEIVKLSLINATSVVLGQCSNNYAPDLDISSDGKTLVYIADHTSESGDYVTRIKLLDLQAKQTKETVIPCNDDCGTVYESVSFSPDAQRVVVTRNVKNNQKALFLIDVKTGQSQRLTHDFVDIHGVDWHPSKEQLAFSAVEGGKRYGYFYDINNQTLINTQIAGMSSPNYSSDGSVYYHQWDLDKVITRLKIDEQVANSPFSMLSTNFSSLFPEYNQQQNKLLYVSNESGSSQLWIVNPDSSSRKQLTDFAHNTGEIRDPTWSADGRYILFSLYDNGSTRLYFYDFKVEQSQQIKLSFSHAVKPKFSADSQHILVSDGDYLYRYDLTGKSLGKAIEVPAQYGIETQTGDFLFTNSRHAIWIKHHDTGVEEMLVNDIKLARSYAWLLVAKNAYHEGRIYYYKERLGDYRISYYDLASKQHHDLIALPERAYSRSSGLTYIPNERWLVYTAYLSPEIEIKRLPAAYLPK</sequence>
<dbReference type="Proteomes" id="UP000265938">
    <property type="component" value="Unassembled WGS sequence"/>
</dbReference>
<dbReference type="InterPro" id="IPR036388">
    <property type="entry name" value="WH-like_DNA-bd_sf"/>
</dbReference>
<evidence type="ECO:0000259" key="4">
    <source>
        <dbReference type="PROSITE" id="PS51755"/>
    </source>
</evidence>
<comment type="caution">
    <text evidence="5">The sequence shown here is derived from an EMBL/GenBank/DDBJ whole genome shotgun (WGS) entry which is preliminary data.</text>
</comment>
<dbReference type="InterPro" id="IPR011659">
    <property type="entry name" value="WD40"/>
</dbReference>
<gene>
    <name evidence="5" type="ORF">D4741_07065</name>
</gene>
<evidence type="ECO:0000313" key="5">
    <source>
        <dbReference type="EMBL" id="RJF37819.1"/>
    </source>
</evidence>
<organism evidence="5 6">
    <name type="scientific">Pseudoalteromonas gelatinilytica</name>
    <dbReference type="NCBI Taxonomy" id="1703256"/>
    <lineage>
        <taxon>Bacteria</taxon>
        <taxon>Pseudomonadati</taxon>
        <taxon>Pseudomonadota</taxon>
        <taxon>Gammaproteobacteria</taxon>
        <taxon>Alteromonadales</taxon>
        <taxon>Pseudoalteromonadaceae</taxon>
        <taxon>Pseudoalteromonas</taxon>
    </lineage>
</organism>
<proteinExistence type="inferred from homology"/>